<keyword evidence="8" id="KW-0902">Two-component regulatory system</keyword>
<gene>
    <name evidence="13" type="ORF">BN4615_P9583</name>
</gene>
<dbReference type="GO" id="GO:0016020">
    <property type="term" value="C:membrane"/>
    <property type="evidence" value="ECO:0007669"/>
    <property type="project" value="InterPro"/>
</dbReference>
<evidence type="ECO:0000313" key="13">
    <source>
        <dbReference type="EMBL" id="SBP00067.1"/>
    </source>
</evidence>
<evidence type="ECO:0000256" key="5">
    <source>
        <dbReference type="ARBA" id="ARBA00022741"/>
    </source>
</evidence>
<dbReference type="Pfam" id="PF07730">
    <property type="entry name" value="HisKA_3"/>
    <property type="match status" value="1"/>
</dbReference>
<feature type="coiled-coil region" evidence="9">
    <location>
        <begin position="160"/>
        <end position="194"/>
    </location>
</feature>
<dbReference type="AlphaFoldDB" id="A0A1M4EMK6"/>
<evidence type="ECO:0000256" key="4">
    <source>
        <dbReference type="ARBA" id="ARBA00022679"/>
    </source>
</evidence>
<evidence type="ECO:0000256" key="7">
    <source>
        <dbReference type="ARBA" id="ARBA00022840"/>
    </source>
</evidence>
<dbReference type="InterPro" id="IPR050482">
    <property type="entry name" value="Sensor_HK_TwoCompSys"/>
</dbReference>
<dbReference type="EMBL" id="LT559118">
    <property type="protein sequence ID" value="SBP00067.1"/>
    <property type="molecule type" value="Genomic_DNA"/>
</dbReference>
<keyword evidence="9" id="KW-0175">Coiled coil</keyword>
<dbReference type="GO" id="GO:0046983">
    <property type="term" value="F:protein dimerization activity"/>
    <property type="evidence" value="ECO:0007669"/>
    <property type="project" value="InterPro"/>
</dbReference>
<name>A0A1M4EMK6_9ACTN</name>
<keyword evidence="3" id="KW-0597">Phosphoprotein</keyword>
<evidence type="ECO:0000256" key="6">
    <source>
        <dbReference type="ARBA" id="ARBA00022777"/>
    </source>
</evidence>
<dbReference type="InterPro" id="IPR036890">
    <property type="entry name" value="HATPase_C_sf"/>
</dbReference>
<protein>
    <recommendedName>
        <fullName evidence="2">histidine kinase</fullName>
        <ecNumber evidence="2">2.7.13.3</ecNumber>
    </recommendedName>
</protein>
<feature type="transmembrane region" description="Helical" evidence="11">
    <location>
        <begin position="12"/>
        <end position="32"/>
    </location>
</feature>
<dbReference type="InterPro" id="IPR003594">
    <property type="entry name" value="HATPase_dom"/>
</dbReference>
<evidence type="ECO:0000256" key="9">
    <source>
        <dbReference type="SAM" id="Coils"/>
    </source>
</evidence>
<keyword evidence="11" id="KW-1133">Transmembrane helix</keyword>
<keyword evidence="5" id="KW-0547">Nucleotide-binding</keyword>
<evidence type="ECO:0000256" key="2">
    <source>
        <dbReference type="ARBA" id="ARBA00012438"/>
    </source>
</evidence>
<evidence type="ECO:0000256" key="3">
    <source>
        <dbReference type="ARBA" id="ARBA00022553"/>
    </source>
</evidence>
<evidence type="ECO:0000256" key="1">
    <source>
        <dbReference type="ARBA" id="ARBA00000085"/>
    </source>
</evidence>
<organism evidence="13">
    <name type="scientific">Nonomuraea gerenzanensis</name>
    <dbReference type="NCBI Taxonomy" id="93944"/>
    <lineage>
        <taxon>Bacteria</taxon>
        <taxon>Bacillati</taxon>
        <taxon>Actinomycetota</taxon>
        <taxon>Actinomycetes</taxon>
        <taxon>Streptosporangiales</taxon>
        <taxon>Streptosporangiaceae</taxon>
        <taxon>Nonomuraea</taxon>
    </lineage>
</organism>
<feature type="compositionally biased region" description="Basic and acidic residues" evidence="10">
    <location>
        <begin position="404"/>
        <end position="422"/>
    </location>
</feature>
<dbReference type="Pfam" id="PF02518">
    <property type="entry name" value="HATPase_c"/>
    <property type="match status" value="1"/>
</dbReference>
<keyword evidence="6 13" id="KW-0418">Kinase</keyword>
<keyword evidence="7" id="KW-0067">ATP-binding</keyword>
<evidence type="ECO:0000259" key="12">
    <source>
        <dbReference type="PROSITE" id="PS50109"/>
    </source>
</evidence>
<dbReference type="SMART" id="SM00387">
    <property type="entry name" value="HATPase_c"/>
    <property type="match status" value="1"/>
</dbReference>
<dbReference type="Gene3D" id="3.30.565.10">
    <property type="entry name" value="Histidine kinase-like ATPase, C-terminal domain"/>
    <property type="match status" value="1"/>
</dbReference>
<accession>A0A1M4EMK6</accession>
<evidence type="ECO:0000256" key="10">
    <source>
        <dbReference type="SAM" id="MobiDB-lite"/>
    </source>
</evidence>
<dbReference type="PANTHER" id="PTHR24421:SF10">
    <property type="entry name" value="NITRATE_NITRITE SENSOR PROTEIN NARQ"/>
    <property type="match status" value="1"/>
</dbReference>
<proteinExistence type="predicted"/>
<keyword evidence="11" id="KW-0812">Transmembrane</keyword>
<feature type="region of interest" description="Disordered" evidence="10">
    <location>
        <begin position="393"/>
        <end position="422"/>
    </location>
</feature>
<comment type="catalytic activity">
    <reaction evidence="1">
        <text>ATP + protein L-histidine = ADP + protein N-phospho-L-histidine.</text>
        <dbReference type="EC" id="2.7.13.3"/>
    </reaction>
</comment>
<dbReference type="CDD" id="cd16917">
    <property type="entry name" value="HATPase_UhpB-NarQ-NarX-like"/>
    <property type="match status" value="1"/>
</dbReference>
<sequence>MTSAPQANEARRAQAFLVLAMVAFMLLDLALYRNVQRTSGPLGPAAGLVLSLVVDACLPFLGRFPRTVALVACAATVVAAVGDMLALGTFTPAEQITPVTAPPCTPVIVWFLVHRLPRPKALAYVTVLAVSAIRPWVPDWETVYAGLTTTILPAVLGLYIRARRELVESLRDRAESAEREQRLLAERAKAGERQRLAGEMHDIVTHHVTEIVLAAGALKVSTADHAVQSAAEHIRDAGTRTLTELRDLIGILRHGRRHEPERSTHVTLTTSDLETLVNGAVAAGNPTTLRVTGRPGVVTPAIARAAYRVLQEALTNARKHAPGTPVEVEVAYDHHTMTVTISNTSPVITSELAASGSGMGLDGLRSRVTLLGGAFTATPDPDGGFRVAATLPASVPTETDVPMESEHRTPRGQDVPDGRHGR</sequence>
<dbReference type="GO" id="GO:0000155">
    <property type="term" value="F:phosphorelay sensor kinase activity"/>
    <property type="evidence" value="ECO:0007669"/>
    <property type="project" value="InterPro"/>
</dbReference>
<dbReference type="InterPro" id="IPR005467">
    <property type="entry name" value="His_kinase_dom"/>
</dbReference>
<evidence type="ECO:0000256" key="8">
    <source>
        <dbReference type="ARBA" id="ARBA00023012"/>
    </source>
</evidence>
<dbReference type="RefSeq" id="WP_225268687.1">
    <property type="nucleotide sequence ID" value="NZ_CP084058.1"/>
</dbReference>
<feature type="transmembrane region" description="Helical" evidence="11">
    <location>
        <begin position="68"/>
        <end position="90"/>
    </location>
</feature>
<keyword evidence="11" id="KW-0472">Membrane</keyword>
<keyword evidence="4" id="KW-0808">Transferase</keyword>
<dbReference type="Gene3D" id="1.20.5.1930">
    <property type="match status" value="1"/>
</dbReference>
<dbReference type="EC" id="2.7.13.3" evidence="2"/>
<feature type="transmembrane region" description="Helical" evidence="11">
    <location>
        <begin position="44"/>
        <end position="61"/>
    </location>
</feature>
<dbReference type="PROSITE" id="PS50109">
    <property type="entry name" value="HIS_KIN"/>
    <property type="match status" value="1"/>
</dbReference>
<evidence type="ECO:0000256" key="11">
    <source>
        <dbReference type="SAM" id="Phobius"/>
    </source>
</evidence>
<dbReference type="PANTHER" id="PTHR24421">
    <property type="entry name" value="NITRATE/NITRITE SENSOR PROTEIN NARX-RELATED"/>
    <property type="match status" value="1"/>
</dbReference>
<feature type="domain" description="Histidine kinase" evidence="12">
    <location>
        <begin position="308"/>
        <end position="395"/>
    </location>
</feature>
<reference evidence="13" key="1">
    <citation type="submission" date="2016-04" db="EMBL/GenBank/DDBJ databases">
        <authorList>
            <person name="Evans L.H."/>
            <person name="Alamgir A."/>
            <person name="Owens N."/>
            <person name="Weber N.D."/>
            <person name="Virtaneva K."/>
            <person name="Barbian K."/>
            <person name="Babar A."/>
            <person name="Rosenke K."/>
        </authorList>
    </citation>
    <scope>NUCLEOTIDE SEQUENCE</scope>
    <source>
        <strain evidence="13">Nono1</strain>
    </source>
</reference>
<dbReference type="GO" id="GO:0005524">
    <property type="term" value="F:ATP binding"/>
    <property type="evidence" value="ECO:0007669"/>
    <property type="project" value="UniProtKB-KW"/>
</dbReference>
<dbReference type="InterPro" id="IPR011712">
    <property type="entry name" value="Sig_transdc_His_kin_sub3_dim/P"/>
</dbReference>
<dbReference type="SUPFAM" id="SSF55874">
    <property type="entry name" value="ATPase domain of HSP90 chaperone/DNA topoisomerase II/histidine kinase"/>
    <property type="match status" value="1"/>
</dbReference>